<evidence type="ECO:0000313" key="3">
    <source>
        <dbReference type="EMBL" id="VFQ92003.1"/>
    </source>
</evidence>
<reference evidence="3 4" key="1">
    <citation type="submission" date="2018-04" db="EMBL/GenBank/DDBJ databases">
        <authorList>
            <person name="Vogel A."/>
        </authorList>
    </citation>
    <scope>NUCLEOTIDE SEQUENCE [LARGE SCALE GENOMIC DNA]</scope>
</reference>
<feature type="region of interest" description="Disordered" evidence="2">
    <location>
        <begin position="415"/>
        <end position="458"/>
    </location>
</feature>
<dbReference type="Proteomes" id="UP000595140">
    <property type="component" value="Unassembled WGS sequence"/>
</dbReference>
<feature type="region of interest" description="Disordered" evidence="2">
    <location>
        <begin position="329"/>
        <end position="350"/>
    </location>
</feature>
<feature type="compositionally biased region" description="Polar residues" evidence="2">
    <location>
        <begin position="104"/>
        <end position="117"/>
    </location>
</feature>
<comment type="similarity">
    <text evidence="1">Belongs to the QWRF family.</text>
</comment>
<dbReference type="GO" id="GO:0051225">
    <property type="term" value="P:spindle assembly"/>
    <property type="evidence" value="ECO:0007669"/>
    <property type="project" value="TreeGrafter"/>
</dbReference>
<feature type="compositionally biased region" description="Polar residues" evidence="2">
    <location>
        <begin position="426"/>
        <end position="437"/>
    </location>
</feature>
<protein>
    <submittedName>
        <fullName evidence="3">Uncharacterized protein</fullName>
    </submittedName>
</protein>
<keyword evidence="4" id="KW-1185">Reference proteome</keyword>
<feature type="compositionally biased region" description="Polar residues" evidence="2">
    <location>
        <begin position="508"/>
        <end position="543"/>
    </location>
</feature>
<accession>A0A484MST2</accession>
<evidence type="ECO:0000256" key="1">
    <source>
        <dbReference type="ARBA" id="ARBA00010016"/>
    </source>
</evidence>
<dbReference type="OrthoDB" id="1924320at2759"/>
<feature type="region of interest" description="Disordered" evidence="2">
    <location>
        <begin position="508"/>
        <end position="564"/>
    </location>
</feature>
<name>A0A484MST2_9ASTE</name>
<feature type="compositionally biased region" description="Basic and acidic residues" evidence="2">
    <location>
        <begin position="89"/>
        <end position="100"/>
    </location>
</feature>
<dbReference type="AlphaFoldDB" id="A0A484MST2"/>
<feature type="compositionally biased region" description="Low complexity" evidence="2">
    <location>
        <begin position="544"/>
        <end position="557"/>
    </location>
</feature>
<gene>
    <name evidence="3" type="ORF">CCAM_LOCUS33779</name>
</gene>
<feature type="region of interest" description="Disordered" evidence="2">
    <location>
        <begin position="1"/>
        <end position="287"/>
    </location>
</feature>
<evidence type="ECO:0000313" key="4">
    <source>
        <dbReference type="Proteomes" id="UP000595140"/>
    </source>
</evidence>
<feature type="compositionally biased region" description="Polar residues" evidence="2">
    <location>
        <begin position="270"/>
        <end position="284"/>
    </location>
</feature>
<dbReference type="Pfam" id="PF04484">
    <property type="entry name" value="QWRF"/>
    <property type="match status" value="1"/>
</dbReference>
<dbReference type="GO" id="GO:0005737">
    <property type="term" value="C:cytoplasm"/>
    <property type="evidence" value="ECO:0007669"/>
    <property type="project" value="TreeGrafter"/>
</dbReference>
<dbReference type="GO" id="GO:0008017">
    <property type="term" value="F:microtubule binding"/>
    <property type="evidence" value="ECO:0007669"/>
    <property type="project" value="TreeGrafter"/>
</dbReference>
<feature type="compositionally biased region" description="Basic and acidic residues" evidence="2">
    <location>
        <begin position="123"/>
        <end position="140"/>
    </location>
</feature>
<proteinExistence type="inferred from homology"/>
<sequence length="780" mass="85926">MEEEKSGENNGATTRHRRRYLAREFGSRFRSPIPSTRRSLSPNVRQATADEETVSSDDRTRPSPEAMRNHSLGDGLLSVKGEGNRPASKKIDSLKSKVLDPQRWPSTAANEPTQESSRMLPLGKDEKEEVGSRSVEENSLKIRKGSRPASPTRGNMQSLPISESSRSLSSLHSELLDRWPGRTCGKVSSDSSNSGAGGKTDRSSGTSLRARALSLDELSKPLQKSPSQGVGENSTSIDSLHSQWLNQSRWPSTTGEKTSSNPMNKECDSGKSNIRPTSPLQRLSSDGDTKMVHKLSREMQPFLPSPEGKKAGFGSHSIVSQPSRREITSFVNPGSRSRPTSPKRMPTLPPSTFPIRVIPSDLKAIASDASFSMALSQRLSLDGAIKPLQSSSGDMLPVIASNEHTGGLGVSLVNSNTLTPEKKNTPFLTPNTRSHPTSPEKATELSSSVSEAVSPSSKKVMASDRSIFIGSKTPPLQRMSLESEKGMFKFRSVDDNYLLLQRERTTLVNRGTRSRPASPNKASSPYFSASRAIPSQSKAIASASSRGVSPSKVRPSSPSRPPNPAIIFLSDIQEKDENLTEDAHQLRLLQNRYLQWRYANAKADAAIYAENVDTQENAYNMWNTISCLWRTVTEMRTKIQQLKLRLKLHSILNEQMSYLEKWATIERNYIRSVLRASRDMKSCVLLLPMTGGAKTDIQSLKSAVSSAFVMGQYVESSIYLMLSQLEGTSFLASELAGIVAQERALLEEFELLMAPIAEMQVEECSLRTYLMQLGTNMQRR</sequence>
<organism evidence="3 4">
    <name type="scientific">Cuscuta campestris</name>
    <dbReference type="NCBI Taxonomy" id="132261"/>
    <lineage>
        <taxon>Eukaryota</taxon>
        <taxon>Viridiplantae</taxon>
        <taxon>Streptophyta</taxon>
        <taxon>Embryophyta</taxon>
        <taxon>Tracheophyta</taxon>
        <taxon>Spermatophyta</taxon>
        <taxon>Magnoliopsida</taxon>
        <taxon>eudicotyledons</taxon>
        <taxon>Gunneridae</taxon>
        <taxon>Pentapetalae</taxon>
        <taxon>asterids</taxon>
        <taxon>lamiids</taxon>
        <taxon>Solanales</taxon>
        <taxon>Convolvulaceae</taxon>
        <taxon>Cuscuteae</taxon>
        <taxon>Cuscuta</taxon>
        <taxon>Cuscuta subgen. Grammica</taxon>
        <taxon>Cuscuta sect. Cleistogrammica</taxon>
    </lineage>
</organism>
<feature type="compositionally biased region" description="Low complexity" evidence="2">
    <location>
        <begin position="446"/>
        <end position="458"/>
    </location>
</feature>
<dbReference type="GO" id="GO:0005880">
    <property type="term" value="C:nuclear microtubule"/>
    <property type="evidence" value="ECO:0007669"/>
    <property type="project" value="TreeGrafter"/>
</dbReference>
<dbReference type="PANTHER" id="PTHR31807">
    <property type="entry name" value="AUGMIN FAMILY MEMBER"/>
    <property type="match status" value="1"/>
</dbReference>
<dbReference type="PANTHER" id="PTHR31807:SF37">
    <property type="entry name" value="HAUS AUGMIN-LIKE COMPLEX SUBUNIT 8"/>
    <property type="match status" value="1"/>
</dbReference>
<dbReference type="EMBL" id="OOIL02004480">
    <property type="protein sequence ID" value="VFQ92003.1"/>
    <property type="molecule type" value="Genomic_DNA"/>
</dbReference>
<feature type="compositionally biased region" description="Polar residues" evidence="2">
    <location>
        <begin position="222"/>
        <end position="263"/>
    </location>
</feature>
<feature type="compositionally biased region" description="Polar residues" evidence="2">
    <location>
        <begin position="33"/>
        <end position="46"/>
    </location>
</feature>
<feature type="compositionally biased region" description="Polar residues" evidence="2">
    <location>
        <begin position="329"/>
        <end position="340"/>
    </location>
</feature>
<dbReference type="InterPro" id="IPR007573">
    <property type="entry name" value="QWRF"/>
</dbReference>
<evidence type="ECO:0000256" key="2">
    <source>
        <dbReference type="SAM" id="MobiDB-lite"/>
    </source>
</evidence>
<feature type="compositionally biased region" description="Low complexity" evidence="2">
    <location>
        <begin position="158"/>
        <end position="173"/>
    </location>
</feature>